<dbReference type="EMBL" id="BART01011412">
    <property type="protein sequence ID" value="GAG84758.1"/>
    <property type="molecule type" value="Genomic_DNA"/>
</dbReference>
<evidence type="ECO:0000313" key="1">
    <source>
        <dbReference type="EMBL" id="GAG84758.1"/>
    </source>
</evidence>
<sequence length="39" mass="4718">MDKKKFNEMMNVFIKVYEKGLTTDVLKIYFELFKEIPDA</sequence>
<protein>
    <submittedName>
        <fullName evidence="1">Uncharacterized protein</fullName>
    </submittedName>
</protein>
<name>X1BL10_9ZZZZ</name>
<comment type="caution">
    <text evidence="1">The sequence shown here is derived from an EMBL/GenBank/DDBJ whole genome shotgun (WGS) entry which is preliminary data.</text>
</comment>
<gene>
    <name evidence="1" type="ORF">S01H4_24327</name>
</gene>
<accession>X1BL10</accession>
<reference evidence="1" key="1">
    <citation type="journal article" date="2014" name="Front. Microbiol.">
        <title>High frequency of phylogenetically diverse reductive dehalogenase-homologous genes in deep subseafloor sedimentary metagenomes.</title>
        <authorList>
            <person name="Kawai M."/>
            <person name="Futagami T."/>
            <person name="Toyoda A."/>
            <person name="Takaki Y."/>
            <person name="Nishi S."/>
            <person name="Hori S."/>
            <person name="Arai W."/>
            <person name="Tsubouchi T."/>
            <person name="Morono Y."/>
            <person name="Uchiyama I."/>
            <person name="Ito T."/>
            <person name="Fujiyama A."/>
            <person name="Inagaki F."/>
            <person name="Takami H."/>
        </authorList>
    </citation>
    <scope>NUCLEOTIDE SEQUENCE</scope>
    <source>
        <strain evidence="1">Expedition CK06-06</strain>
    </source>
</reference>
<dbReference type="AlphaFoldDB" id="X1BL10"/>
<organism evidence="1">
    <name type="scientific">marine sediment metagenome</name>
    <dbReference type="NCBI Taxonomy" id="412755"/>
    <lineage>
        <taxon>unclassified sequences</taxon>
        <taxon>metagenomes</taxon>
        <taxon>ecological metagenomes</taxon>
    </lineage>
</organism>
<proteinExistence type="predicted"/>